<organism evidence="3 4">
    <name type="scientific">Ascobolus immersus RN42</name>
    <dbReference type="NCBI Taxonomy" id="1160509"/>
    <lineage>
        <taxon>Eukaryota</taxon>
        <taxon>Fungi</taxon>
        <taxon>Dikarya</taxon>
        <taxon>Ascomycota</taxon>
        <taxon>Pezizomycotina</taxon>
        <taxon>Pezizomycetes</taxon>
        <taxon>Pezizales</taxon>
        <taxon>Ascobolaceae</taxon>
        <taxon>Ascobolus</taxon>
    </lineage>
</organism>
<sequence>MASLESARVIAPFPSCIPTRRIRDIRDVPEYHAPRMTDLEQTEDKAHREKGSWERESYRVEHLYRTRDNRKGRHPIVIYTQPTQAEHPRQKQKQKESTETYITPHPTHTLKAFLHTLRKLFTSFPAYDISYLVAFSFVIGSVLWVVNGFFAWLPLVAPHTEFAGEERTGTGVTACVGATIFAFGSVLLLLEAVNENRTECFGWVVERQERQRSEDSDNPSELEKGISRHLPVGANDRLKRNVQEKERTNNSKHRKASGWVWFPSLKELRHHYLRDIGFLASFSQFLGAMVFWISGFTAIPQIQDTLEHRSKAHLNGAYWLPQVIGSLGFIVSGHLFMLETQSKWWKPNFKSLGWWVGFWNAIGAWGFLLCGAFGFWDSSAGEYQASLSTWWGSWAFLFGSLIQWYESVQKFPVEVGSEDD</sequence>
<reference evidence="3 4" key="1">
    <citation type="journal article" date="2018" name="Nat. Ecol. Evol.">
        <title>Pezizomycetes genomes reveal the molecular basis of ectomycorrhizal truffle lifestyle.</title>
        <authorList>
            <person name="Murat C."/>
            <person name="Payen T."/>
            <person name="Noel B."/>
            <person name="Kuo A."/>
            <person name="Morin E."/>
            <person name="Chen J."/>
            <person name="Kohler A."/>
            <person name="Krizsan K."/>
            <person name="Balestrini R."/>
            <person name="Da Silva C."/>
            <person name="Montanini B."/>
            <person name="Hainaut M."/>
            <person name="Levati E."/>
            <person name="Barry K.W."/>
            <person name="Belfiori B."/>
            <person name="Cichocki N."/>
            <person name="Clum A."/>
            <person name="Dockter R.B."/>
            <person name="Fauchery L."/>
            <person name="Guy J."/>
            <person name="Iotti M."/>
            <person name="Le Tacon F."/>
            <person name="Lindquist E.A."/>
            <person name="Lipzen A."/>
            <person name="Malagnac F."/>
            <person name="Mello A."/>
            <person name="Molinier V."/>
            <person name="Miyauchi S."/>
            <person name="Poulain J."/>
            <person name="Riccioni C."/>
            <person name="Rubini A."/>
            <person name="Sitrit Y."/>
            <person name="Splivallo R."/>
            <person name="Traeger S."/>
            <person name="Wang M."/>
            <person name="Zifcakova L."/>
            <person name="Wipf D."/>
            <person name="Zambonelli A."/>
            <person name="Paolocci F."/>
            <person name="Nowrousian M."/>
            <person name="Ottonello S."/>
            <person name="Baldrian P."/>
            <person name="Spatafora J.W."/>
            <person name="Henrissat B."/>
            <person name="Nagy L.G."/>
            <person name="Aury J.M."/>
            <person name="Wincker P."/>
            <person name="Grigoriev I.V."/>
            <person name="Bonfante P."/>
            <person name="Martin F.M."/>
        </authorList>
    </citation>
    <scope>NUCLEOTIDE SEQUENCE [LARGE SCALE GENOMIC DNA]</scope>
    <source>
        <strain evidence="3 4">RN42</strain>
    </source>
</reference>
<feature type="region of interest" description="Disordered" evidence="1">
    <location>
        <begin position="80"/>
        <end position="99"/>
    </location>
</feature>
<protein>
    <submittedName>
        <fullName evidence="3">Integral membrane protein</fullName>
    </submittedName>
</protein>
<feature type="compositionally biased region" description="Basic and acidic residues" evidence="1">
    <location>
        <begin position="86"/>
        <end position="98"/>
    </location>
</feature>
<proteinExistence type="predicted"/>
<feature type="transmembrane region" description="Helical" evidence="2">
    <location>
        <begin position="352"/>
        <end position="376"/>
    </location>
</feature>
<evidence type="ECO:0000313" key="4">
    <source>
        <dbReference type="Proteomes" id="UP000275078"/>
    </source>
</evidence>
<accession>A0A3N4I007</accession>
<name>A0A3N4I007_ASCIM</name>
<dbReference type="Proteomes" id="UP000275078">
    <property type="component" value="Unassembled WGS sequence"/>
</dbReference>
<feature type="transmembrane region" description="Helical" evidence="2">
    <location>
        <begin position="319"/>
        <end position="340"/>
    </location>
</feature>
<evidence type="ECO:0000256" key="2">
    <source>
        <dbReference type="SAM" id="Phobius"/>
    </source>
</evidence>
<dbReference type="EMBL" id="ML119708">
    <property type="protein sequence ID" value="RPA78716.1"/>
    <property type="molecule type" value="Genomic_DNA"/>
</dbReference>
<keyword evidence="2" id="KW-0472">Membrane</keyword>
<keyword evidence="2" id="KW-0812">Transmembrane</keyword>
<evidence type="ECO:0000256" key="1">
    <source>
        <dbReference type="SAM" id="MobiDB-lite"/>
    </source>
</evidence>
<dbReference type="OrthoDB" id="2603at2759"/>
<feature type="transmembrane region" description="Helical" evidence="2">
    <location>
        <begin position="129"/>
        <end position="151"/>
    </location>
</feature>
<feature type="transmembrane region" description="Helical" evidence="2">
    <location>
        <begin position="276"/>
        <end position="299"/>
    </location>
</feature>
<gene>
    <name evidence="3" type="ORF">BJ508DRAFT_349165</name>
</gene>
<dbReference type="AlphaFoldDB" id="A0A3N4I007"/>
<evidence type="ECO:0000313" key="3">
    <source>
        <dbReference type="EMBL" id="RPA78716.1"/>
    </source>
</evidence>
<keyword evidence="2" id="KW-1133">Transmembrane helix</keyword>
<feature type="transmembrane region" description="Helical" evidence="2">
    <location>
        <begin position="171"/>
        <end position="190"/>
    </location>
</feature>
<keyword evidence="4" id="KW-1185">Reference proteome</keyword>
<dbReference type="STRING" id="1160509.A0A3N4I007"/>